<keyword evidence="2" id="KW-0418">Kinase</keyword>
<dbReference type="InterPro" id="IPR011009">
    <property type="entry name" value="Kinase-like_dom_sf"/>
</dbReference>
<comment type="caution">
    <text evidence="2">The sequence shown here is derived from an EMBL/GenBank/DDBJ whole genome shotgun (WGS) entry which is preliminary data.</text>
</comment>
<dbReference type="OrthoDB" id="248923at2759"/>
<dbReference type="GO" id="GO:0005737">
    <property type="term" value="C:cytoplasm"/>
    <property type="evidence" value="ECO:0007669"/>
    <property type="project" value="TreeGrafter"/>
</dbReference>
<dbReference type="InterPro" id="IPR053235">
    <property type="entry name" value="Ser_Thr_kinase"/>
</dbReference>
<reference evidence="2 3" key="1">
    <citation type="submission" date="2016-05" db="EMBL/GenBank/DDBJ databases">
        <title>Nuclear genome of Blastocystis sp. subtype 1 NandII.</title>
        <authorList>
            <person name="Gentekaki E."/>
            <person name="Curtis B."/>
            <person name="Stairs C."/>
            <person name="Eme L."/>
            <person name="Herman E."/>
            <person name="Klimes V."/>
            <person name="Arias M.C."/>
            <person name="Elias M."/>
            <person name="Hilliou F."/>
            <person name="Klute M."/>
            <person name="Malik S.-B."/>
            <person name="Pightling A."/>
            <person name="Rachubinski R."/>
            <person name="Salas D."/>
            <person name="Schlacht A."/>
            <person name="Suga H."/>
            <person name="Archibald J."/>
            <person name="Ball S.G."/>
            <person name="Clark G."/>
            <person name="Dacks J."/>
            <person name="Van Der Giezen M."/>
            <person name="Tsaousis A."/>
            <person name="Roger A."/>
        </authorList>
    </citation>
    <scope>NUCLEOTIDE SEQUENCE [LARGE SCALE GENOMIC DNA]</scope>
    <source>
        <strain evidence="3">ATCC 50177 / NandII</strain>
    </source>
</reference>
<dbReference type="InterPro" id="IPR000719">
    <property type="entry name" value="Prot_kinase_dom"/>
</dbReference>
<evidence type="ECO:0000313" key="2">
    <source>
        <dbReference type="EMBL" id="OAO18101.1"/>
    </source>
</evidence>
<accession>A0A196SPJ4</accession>
<organism evidence="2 3">
    <name type="scientific">Blastocystis sp. subtype 1 (strain ATCC 50177 / NandII)</name>
    <dbReference type="NCBI Taxonomy" id="478820"/>
    <lineage>
        <taxon>Eukaryota</taxon>
        <taxon>Sar</taxon>
        <taxon>Stramenopiles</taxon>
        <taxon>Bigyra</taxon>
        <taxon>Opalozoa</taxon>
        <taxon>Opalinata</taxon>
        <taxon>Blastocystidae</taxon>
        <taxon>Blastocystis</taxon>
    </lineage>
</organism>
<dbReference type="PROSITE" id="PS00108">
    <property type="entry name" value="PROTEIN_KINASE_ST"/>
    <property type="match status" value="1"/>
</dbReference>
<dbReference type="Pfam" id="PF00069">
    <property type="entry name" value="Pkinase"/>
    <property type="match status" value="1"/>
</dbReference>
<feature type="domain" description="Protein kinase" evidence="1">
    <location>
        <begin position="4"/>
        <end position="267"/>
    </location>
</feature>
<dbReference type="Proteomes" id="UP000078348">
    <property type="component" value="Unassembled WGS sequence"/>
</dbReference>
<protein>
    <submittedName>
        <fullName evidence="2">Protein kinase</fullName>
    </submittedName>
</protein>
<keyword evidence="2" id="KW-0808">Transferase</keyword>
<dbReference type="SUPFAM" id="SSF56112">
    <property type="entry name" value="Protein kinase-like (PK-like)"/>
    <property type="match status" value="1"/>
</dbReference>
<evidence type="ECO:0000259" key="1">
    <source>
        <dbReference type="PROSITE" id="PS50011"/>
    </source>
</evidence>
<dbReference type="InterPro" id="IPR008271">
    <property type="entry name" value="Ser/Thr_kinase_AS"/>
</dbReference>
<sequence length="342" mass="38232">MNKYCVVKNLGGGAAGSILLVREKTTDELYAVKKTRLTHIHNLSTSMDDNCQVATKEGALLKKLHHANVIQCKEYFIENNDVVIVLEYARFGDLRNLLSYFSGHASVIPERVVKAIMMGCLRGVQYIHSMGILHRDIKPQNILITEEGTVKVCDFGIAAESGSSALQQSCVGTLQYMAPEVVKGMAYDRTADVWSLGCVFYELLWRTPLVTNNPYLESAMTAENVNTENLSWPPFYSPALCSVVQSMLQMDRKKRPSVDAVLSLPYFADDTSAHDSFFLRSYGEQWLFETHLKSAIPRELANQKAEPGSVACKLQYNADYMHRNMEALSRVVSAIGTNKPEE</sequence>
<dbReference type="GO" id="GO:0006974">
    <property type="term" value="P:DNA damage response"/>
    <property type="evidence" value="ECO:0007669"/>
    <property type="project" value="TreeGrafter"/>
</dbReference>
<evidence type="ECO:0000313" key="3">
    <source>
        <dbReference type="Proteomes" id="UP000078348"/>
    </source>
</evidence>
<dbReference type="GO" id="GO:0005524">
    <property type="term" value="F:ATP binding"/>
    <property type="evidence" value="ECO:0007669"/>
    <property type="project" value="InterPro"/>
</dbReference>
<keyword evidence="3" id="KW-1185">Reference proteome</keyword>
<dbReference type="STRING" id="478820.A0A196SPJ4"/>
<dbReference type="GO" id="GO:0004674">
    <property type="term" value="F:protein serine/threonine kinase activity"/>
    <property type="evidence" value="ECO:0007669"/>
    <property type="project" value="TreeGrafter"/>
</dbReference>
<name>A0A196SPJ4_BLAHN</name>
<dbReference type="AlphaFoldDB" id="A0A196SPJ4"/>
<dbReference type="PANTHER" id="PTHR24361:SF613">
    <property type="entry name" value="NUCLEAR RECEPTOR-BINDING PROTEIN-RELATED"/>
    <property type="match status" value="1"/>
</dbReference>
<dbReference type="PANTHER" id="PTHR24361">
    <property type="entry name" value="MITOGEN-ACTIVATED KINASE KINASE KINASE"/>
    <property type="match status" value="1"/>
</dbReference>
<dbReference type="SMART" id="SM00220">
    <property type="entry name" value="S_TKc"/>
    <property type="match status" value="1"/>
</dbReference>
<gene>
    <name evidence="2" type="ORF">AV274_0136</name>
</gene>
<dbReference type="EMBL" id="LXWW01000006">
    <property type="protein sequence ID" value="OAO18101.1"/>
    <property type="molecule type" value="Genomic_DNA"/>
</dbReference>
<dbReference type="PROSITE" id="PS50011">
    <property type="entry name" value="PROTEIN_KINASE_DOM"/>
    <property type="match status" value="1"/>
</dbReference>
<proteinExistence type="predicted"/>
<dbReference type="Gene3D" id="1.10.510.10">
    <property type="entry name" value="Transferase(Phosphotransferase) domain 1"/>
    <property type="match status" value="1"/>
</dbReference>